<feature type="domain" description="RRN6 beta-propeller" evidence="2">
    <location>
        <begin position="113"/>
        <end position="478"/>
    </location>
</feature>
<dbReference type="RefSeq" id="XP_024721807.1">
    <property type="nucleotide sequence ID" value="XM_024863925.1"/>
</dbReference>
<reference evidence="5 6" key="1">
    <citation type="journal article" date="2018" name="New Phytol.">
        <title>Comparative genomics and transcriptomics depict ericoid mycorrhizal fungi as versatile saprotrophs and plant mutualists.</title>
        <authorList>
            <person name="Martino E."/>
            <person name="Morin E."/>
            <person name="Grelet G.A."/>
            <person name="Kuo A."/>
            <person name="Kohler A."/>
            <person name="Daghino S."/>
            <person name="Barry K.W."/>
            <person name="Cichocki N."/>
            <person name="Clum A."/>
            <person name="Dockter R.B."/>
            <person name="Hainaut M."/>
            <person name="Kuo R.C."/>
            <person name="LaButti K."/>
            <person name="Lindahl B.D."/>
            <person name="Lindquist E.A."/>
            <person name="Lipzen A."/>
            <person name="Khouja H.R."/>
            <person name="Magnuson J."/>
            <person name="Murat C."/>
            <person name="Ohm R.A."/>
            <person name="Singer S.W."/>
            <person name="Spatafora J.W."/>
            <person name="Wang M."/>
            <person name="Veneault-Fourrey C."/>
            <person name="Henrissat B."/>
            <person name="Grigoriev I.V."/>
            <person name="Martin F.M."/>
            <person name="Perotto S."/>
        </authorList>
    </citation>
    <scope>NUCLEOTIDE SEQUENCE [LARGE SCALE GENOMIC DNA]</scope>
    <source>
        <strain evidence="5 6">ATCC 22711</strain>
    </source>
</reference>
<evidence type="ECO:0008006" key="7">
    <source>
        <dbReference type="Google" id="ProtNLM"/>
    </source>
</evidence>
<feature type="domain" description="RRN6 K-rich C-terminal" evidence="3">
    <location>
        <begin position="883"/>
        <end position="999"/>
    </location>
</feature>
<sequence length="999" mass="110696">MADHKAADRRVVGHRATDLSYGYLGDASYDIDERQWSFSLDPSQNQIFEQVVPFKQSIPPPVQNVPTSKQNSPNSARSQMRWLAKSRPEAFPANDIASVFAKAPSATRRDRPPVFGQLLAIGGAVDVDHQPRYRTDPIIAIANGEAGHVLRLIRPRVANYGWGKQSAVSLSLMDAASSDLGHWVGIGGRIQQIAFADEQNVSSTLLAVRQASVITIFRPTYHRQPVPAVIPSGYAKQYPPSRLSANPITALTAERCGSRRHVDLSFNPFYSRQFAVVDDLGRWSIWDIEGRLRKRSTAELVPGKSGGIYDDYVPPSRLKGTDNADGWHRVLWATNVSTIVVCNRRHIAVFDVRTTPTRLKSPELLPARRNTDWILDIKRSPKNPSHLYVLTTSRIFWVEVITSGEDKDGHGSGIRVILSYRHFRDANDETMSLTTLKDGDISVLISSGKSLLVNFYTFSLTSDDAGSPTSSRGSFSLSTSLDGQALNDEMLHTLCFFPAPLTSNSSRIPGPEWQFVERDVKFYQVWALTSNLGLSTTLCAIYTGSTRNASLPRLLITAPTARISLRRRTVMDGQVVVDSFIVPDSLVDDEELDRLPAAMSRLDQRFSGKEKMQDDLRFRINWRGIFQQVFMDASPGNPAEIGVSESFETVSDLVEHVSDFIKQKMEGDTLAMSSFFELSNFSSFSEDLERAAPILDDFLNSLQVDQDPDAPSSLILSDLTSCPGMGFPITQDSLFPDLLKIYDQVGDLWMASLPLKVPNLARRWKFKVARKIAVELYLSSIAASLCNKSAQIAELPGQISSGIDGAPQNNLDDESREDSPPFMSSQATNASLEAGFGLPTPSRTPSLYSYKSTETPEPTEDPIISRLRQYAVSIVSQPDLGKSALLAQWPSSPGADPAQYSWRAMGDKGENIDFRRRKEEARRRRKTERLLDRERTNNSQAKAESTPTPFGSQPVLAQPAPSSQTVDDIPMTQPDRGVFGSRSAQTVKKKRANRRAAGF</sequence>
<dbReference type="GO" id="GO:0001163">
    <property type="term" value="F:RNA polymerase I transcription regulatory region sequence-specific DNA binding"/>
    <property type="evidence" value="ECO:0007669"/>
    <property type="project" value="TreeGrafter"/>
</dbReference>
<feature type="region of interest" description="Disordered" evidence="1">
    <location>
        <begin position="917"/>
        <end position="999"/>
    </location>
</feature>
<feature type="compositionally biased region" description="Basic and acidic residues" evidence="1">
    <location>
        <begin position="917"/>
        <end position="936"/>
    </location>
</feature>
<dbReference type="InterPro" id="IPR019350">
    <property type="entry name" value="RNA_pol_I-sp_TIF_RRN6-like"/>
</dbReference>
<dbReference type="Proteomes" id="UP000241818">
    <property type="component" value="Unassembled WGS sequence"/>
</dbReference>
<dbReference type="InterPro" id="IPR048535">
    <property type="entry name" value="RRN6_beta-prop"/>
</dbReference>
<evidence type="ECO:0000313" key="5">
    <source>
        <dbReference type="EMBL" id="PSS20537.1"/>
    </source>
</evidence>
<feature type="compositionally biased region" description="Polar residues" evidence="1">
    <location>
        <begin position="937"/>
        <end position="951"/>
    </location>
</feature>
<keyword evidence="6" id="KW-1185">Reference proteome</keyword>
<evidence type="ECO:0000259" key="4">
    <source>
        <dbReference type="Pfam" id="PF20640"/>
    </source>
</evidence>
<feature type="compositionally biased region" description="Polar residues" evidence="1">
    <location>
        <begin position="822"/>
        <end position="831"/>
    </location>
</feature>
<dbReference type="PANTHER" id="PTHR28221">
    <property type="entry name" value="RNA POLYMERASE I-SPECIFIC TRANSCRIPTION INITIATION FACTOR RRN6"/>
    <property type="match status" value="1"/>
</dbReference>
<dbReference type="GeneID" id="36572006"/>
<dbReference type="GO" id="GO:0070860">
    <property type="term" value="C:RNA polymerase I core factor complex"/>
    <property type="evidence" value="ECO:0007669"/>
    <property type="project" value="TreeGrafter"/>
</dbReference>
<dbReference type="PANTHER" id="PTHR28221:SF2">
    <property type="entry name" value="RNA POLYMERASE I-SPECIFIC TRANSCRIPTION INITIATION FACTOR RRN6"/>
    <property type="match status" value="1"/>
</dbReference>
<organism evidence="5 6">
    <name type="scientific">Amorphotheca resinae ATCC 22711</name>
    <dbReference type="NCBI Taxonomy" id="857342"/>
    <lineage>
        <taxon>Eukaryota</taxon>
        <taxon>Fungi</taxon>
        <taxon>Dikarya</taxon>
        <taxon>Ascomycota</taxon>
        <taxon>Pezizomycotina</taxon>
        <taxon>Leotiomycetes</taxon>
        <taxon>Helotiales</taxon>
        <taxon>Amorphothecaceae</taxon>
        <taxon>Amorphotheca</taxon>
    </lineage>
</organism>
<dbReference type="GO" id="GO:0001179">
    <property type="term" value="F:RNA polymerase I general transcription initiation factor binding"/>
    <property type="evidence" value="ECO:0007669"/>
    <property type="project" value="TreeGrafter"/>
</dbReference>
<evidence type="ECO:0000259" key="3">
    <source>
        <dbReference type="Pfam" id="PF20639"/>
    </source>
</evidence>
<evidence type="ECO:0000313" key="6">
    <source>
        <dbReference type="Proteomes" id="UP000241818"/>
    </source>
</evidence>
<dbReference type="InParanoid" id="A0A2T3B4G4"/>
<feature type="region of interest" description="Disordered" evidence="1">
    <location>
        <begin position="798"/>
        <end position="862"/>
    </location>
</feature>
<dbReference type="Pfam" id="PF20640">
    <property type="entry name" value="Rrn6_HB"/>
    <property type="match status" value="1"/>
</dbReference>
<dbReference type="AlphaFoldDB" id="A0A2T3B4G4"/>
<dbReference type="STRING" id="857342.A0A2T3B4G4"/>
<proteinExistence type="predicted"/>
<dbReference type="InterPro" id="IPR036322">
    <property type="entry name" value="WD40_repeat_dom_sf"/>
</dbReference>
<dbReference type="OrthoDB" id="4090074at2759"/>
<evidence type="ECO:0000259" key="2">
    <source>
        <dbReference type="Pfam" id="PF10214"/>
    </source>
</evidence>
<evidence type="ECO:0000256" key="1">
    <source>
        <dbReference type="SAM" id="MobiDB-lite"/>
    </source>
</evidence>
<dbReference type="EMBL" id="KZ679010">
    <property type="protein sequence ID" value="PSS20537.1"/>
    <property type="molecule type" value="Genomic_DNA"/>
</dbReference>
<dbReference type="GO" id="GO:0042790">
    <property type="term" value="P:nucleolar large rRNA transcription by RNA polymerase I"/>
    <property type="evidence" value="ECO:0007669"/>
    <property type="project" value="TreeGrafter"/>
</dbReference>
<dbReference type="InterPro" id="IPR048536">
    <property type="entry name" value="Rrn6_K-rich"/>
</dbReference>
<dbReference type="InterPro" id="IPR048537">
    <property type="entry name" value="RRN6_HB"/>
</dbReference>
<name>A0A2T3B4G4_AMORE</name>
<feature type="region of interest" description="Disordered" evidence="1">
    <location>
        <begin position="58"/>
        <end position="79"/>
    </location>
</feature>
<dbReference type="Pfam" id="PF10214">
    <property type="entry name" value="Rrn6_beta-prop"/>
    <property type="match status" value="1"/>
</dbReference>
<feature type="compositionally biased region" description="Basic residues" evidence="1">
    <location>
        <begin position="987"/>
        <end position="999"/>
    </location>
</feature>
<feature type="domain" description="RRN6 helical bundle" evidence="4">
    <location>
        <begin position="578"/>
        <end position="781"/>
    </location>
</feature>
<dbReference type="SUPFAM" id="SSF50978">
    <property type="entry name" value="WD40 repeat-like"/>
    <property type="match status" value="1"/>
</dbReference>
<feature type="compositionally biased region" description="Polar residues" evidence="1">
    <location>
        <begin position="841"/>
        <end position="856"/>
    </location>
</feature>
<accession>A0A2T3B4G4</accession>
<gene>
    <name evidence="5" type="ORF">M430DRAFT_18688</name>
</gene>
<dbReference type="Pfam" id="PF20639">
    <property type="entry name" value="Rrn6_K-rich"/>
    <property type="match status" value="1"/>
</dbReference>
<protein>
    <recommendedName>
        <fullName evidence="7">RNA polymerase I-specific transcription initiation factor RRN6-like protein</fullName>
    </recommendedName>
</protein>
<feature type="compositionally biased region" description="Polar residues" evidence="1">
    <location>
        <begin position="64"/>
        <end position="78"/>
    </location>
</feature>